<sequence length="743" mass="80327">MQSNTLLSSSIQYGIVSRSIPLTGKVIKGFLSPSPSGNGLGIGNLNTEFAPNVTACALTSDGGTAKIVWGFRSGEIAVMTAAKTMELGTRSAGRLIRCTVHDEHEAEVTKVEWDDTGSYVVSAAKDGQIKVWDAKKVRCVWTSHYFLPDSCLSLVVRSGPQGYMVVSTMDSGEIWIWFRITLTAEDTISSSLTSRSPSVKIPSPVRDSDTSHTPTLLHVDNTSSSSGVHAFVTYHSRPEIWGIFLEYTSSTYRVSKYYSDETSGAVTALLPCICDENSSDERGFVIAGHQWGWITVYPQTRLSASINTNEVPLVPPTRKFEAHPDGSAVTALAWNNIVLVTGSDLGDTFIFDVCSFSRLRVLNSPLSPTNIRSISVGAEGQAVPGGVNQMVLGKDKDFLVVSVGDRALAFKADASSRYGKKSNKVVGKKKAISSVKGYEKILVDQLITESLEEHNKESQYLRKVYGREREHRANLDRLGLDEAEALEYVLMLSRDEALEEVRVGESATQHPSVVDEGVLKGDFDDIGSEVPSFSHISTSSINHTHDSTRLFPQTASSPSLHLSGTLQTPKSKAIPIGSVPDPNLSNRKIQISPRKRKEPRKAGLADDYLSSSIASSISSSFRNTDTGLGTDDDAFPAISLSRSIHGTLSPPRSSPSPPSSSVGSKAKGAWTKPLTSSSNSSPWSRNSLPIVNPNAQMQVSAYSSSARDQGIDGDWADDIDEDTKLAIQLSLMSAEVEARRRGE</sequence>
<feature type="repeat" description="WD" evidence="1">
    <location>
        <begin position="101"/>
        <end position="142"/>
    </location>
</feature>
<dbReference type="Proteomes" id="UP001150266">
    <property type="component" value="Unassembled WGS sequence"/>
</dbReference>
<name>A0A9W9AEJ1_9AGAR</name>
<dbReference type="OrthoDB" id="429520at2759"/>
<evidence type="ECO:0000313" key="4">
    <source>
        <dbReference type="Proteomes" id="UP001150266"/>
    </source>
</evidence>
<feature type="compositionally biased region" description="Low complexity" evidence="2">
    <location>
        <begin position="670"/>
        <end position="688"/>
    </location>
</feature>
<organism evidence="3 4">
    <name type="scientific">Lentinula aciculospora</name>
    <dbReference type="NCBI Taxonomy" id="153920"/>
    <lineage>
        <taxon>Eukaryota</taxon>
        <taxon>Fungi</taxon>
        <taxon>Dikarya</taxon>
        <taxon>Basidiomycota</taxon>
        <taxon>Agaricomycotina</taxon>
        <taxon>Agaricomycetes</taxon>
        <taxon>Agaricomycetidae</taxon>
        <taxon>Agaricales</taxon>
        <taxon>Marasmiineae</taxon>
        <taxon>Omphalotaceae</taxon>
        <taxon>Lentinula</taxon>
    </lineage>
</organism>
<dbReference type="Pfam" id="PF00400">
    <property type="entry name" value="WD40"/>
    <property type="match status" value="1"/>
</dbReference>
<gene>
    <name evidence="3" type="ORF">J3R30DRAFT_3287999</name>
</gene>
<keyword evidence="1" id="KW-0853">WD repeat</keyword>
<dbReference type="InterPro" id="IPR015943">
    <property type="entry name" value="WD40/YVTN_repeat-like_dom_sf"/>
</dbReference>
<protein>
    <submittedName>
        <fullName evidence="3">WD40-repeat-containing domain protein</fullName>
    </submittedName>
</protein>
<dbReference type="AlphaFoldDB" id="A0A9W9AEJ1"/>
<feature type="region of interest" description="Disordered" evidence="2">
    <location>
        <begin position="644"/>
        <end position="690"/>
    </location>
</feature>
<reference evidence="3" key="1">
    <citation type="submission" date="2022-08" db="EMBL/GenBank/DDBJ databases">
        <title>A Global Phylogenomic Analysis of the Shiitake Genus Lentinula.</title>
        <authorList>
            <consortium name="DOE Joint Genome Institute"/>
            <person name="Sierra-Patev S."/>
            <person name="Min B."/>
            <person name="Naranjo-Ortiz M."/>
            <person name="Looney B."/>
            <person name="Konkel Z."/>
            <person name="Slot J.C."/>
            <person name="Sakamoto Y."/>
            <person name="Steenwyk J.L."/>
            <person name="Rokas A."/>
            <person name="Carro J."/>
            <person name="Camarero S."/>
            <person name="Ferreira P."/>
            <person name="Molpeceres G."/>
            <person name="Ruiz-Duenas F.J."/>
            <person name="Serrano A."/>
            <person name="Henrissat B."/>
            <person name="Drula E."/>
            <person name="Hughes K.W."/>
            <person name="Mata J.L."/>
            <person name="Ishikawa N.K."/>
            <person name="Vargas-Isla R."/>
            <person name="Ushijima S."/>
            <person name="Smith C.A."/>
            <person name="Ahrendt S."/>
            <person name="Andreopoulos W."/>
            <person name="He G."/>
            <person name="Labutti K."/>
            <person name="Lipzen A."/>
            <person name="Ng V."/>
            <person name="Riley R."/>
            <person name="Sandor L."/>
            <person name="Barry K."/>
            <person name="Martinez A.T."/>
            <person name="Xiao Y."/>
            <person name="Gibbons J.G."/>
            <person name="Terashima K."/>
            <person name="Grigoriev I.V."/>
            <person name="Hibbett D.S."/>
        </authorList>
    </citation>
    <scope>NUCLEOTIDE SEQUENCE</scope>
    <source>
        <strain evidence="3">JLM2183</strain>
    </source>
</reference>
<evidence type="ECO:0000256" key="2">
    <source>
        <dbReference type="SAM" id="MobiDB-lite"/>
    </source>
</evidence>
<feature type="region of interest" description="Disordered" evidence="2">
    <location>
        <begin position="537"/>
        <end position="604"/>
    </location>
</feature>
<dbReference type="EMBL" id="JAOTPV010000006">
    <property type="protein sequence ID" value="KAJ4480968.1"/>
    <property type="molecule type" value="Genomic_DNA"/>
</dbReference>
<dbReference type="InterPro" id="IPR001680">
    <property type="entry name" value="WD40_rpt"/>
</dbReference>
<evidence type="ECO:0000256" key="1">
    <source>
        <dbReference type="PROSITE-ProRule" id="PRU00221"/>
    </source>
</evidence>
<keyword evidence="4" id="KW-1185">Reference proteome</keyword>
<accession>A0A9W9AEJ1</accession>
<feature type="compositionally biased region" description="Polar residues" evidence="2">
    <location>
        <begin position="550"/>
        <end position="570"/>
    </location>
</feature>
<dbReference type="Gene3D" id="2.130.10.10">
    <property type="entry name" value="YVTN repeat-like/Quinoprotein amine dehydrogenase"/>
    <property type="match status" value="2"/>
</dbReference>
<dbReference type="SUPFAM" id="SSF50978">
    <property type="entry name" value="WD40 repeat-like"/>
    <property type="match status" value="1"/>
</dbReference>
<dbReference type="PROSITE" id="PS50082">
    <property type="entry name" value="WD_REPEATS_2"/>
    <property type="match status" value="1"/>
</dbReference>
<dbReference type="SMART" id="SM00320">
    <property type="entry name" value="WD40"/>
    <property type="match status" value="2"/>
</dbReference>
<evidence type="ECO:0000313" key="3">
    <source>
        <dbReference type="EMBL" id="KAJ4480968.1"/>
    </source>
</evidence>
<dbReference type="InterPro" id="IPR036322">
    <property type="entry name" value="WD40_repeat_dom_sf"/>
</dbReference>
<comment type="caution">
    <text evidence="3">The sequence shown here is derived from an EMBL/GenBank/DDBJ whole genome shotgun (WGS) entry which is preliminary data.</text>
</comment>
<dbReference type="PROSITE" id="PS50294">
    <property type="entry name" value="WD_REPEATS_REGION"/>
    <property type="match status" value="1"/>
</dbReference>
<proteinExistence type="predicted"/>